<keyword evidence="3" id="KW-1185">Reference proteome</keyword>
<organism evidence="2 3">
    <name type="scientific">Portunus trituberculatus</name>
    <name type="common">Swimming crab</name>
    <name type="synonym">Neptunus trituberculatus</name>
    <dbReference type="NCBI Taxonomy" id="210409"/>
    <lineage>
        <taxon>Eukaryota</taxon>
        <taxon>Metazoa</taxon>
        <taxon>Ecdysozoa</taxon>
        <taxon>Arthropoda</taxon>
        <taxon>Crustacea</taxon>
        <taxon>Multicrustacea</taxon>
        <taxon>Malacostraca</taxon>
        <taxon>Eumalacostraca</taxon>
        <taxon>Eucarida</taxon>
        <taxon>Decapoda</taxon>
        <taxon>Pleocyemata</taxon>
        <taxon>Brachyura</taxon>
        <taxon>Eubrachyura</taxon>
        <taxon>Portunoidea</taxon>
        <taxon>Portunidae</taxon>
        <taxon>Portuninae</taxon>
        <taxon>Portunus</taxon>
    </lineage>
</organism>
<dbReference type="Proteomes" id="UP000324222">
    <property type="component" value="Unassembled WGS sequence"/>
</dbReference>
<comment type="caution">
    <text evidence="2">The sequence shown here is derived from an EMBL/GenBank/DDBJ whole genome shotgun (WGS) entry which is preliminary data.</text>
</comment>
<reference evidence="2 3" key="1">
    <citation type="submission" date="2019-05" db="EMBL/GenBank/DDBJ databases">
        <title>Another draft genome of Portunus trituberculatus and its Hox gene families provides insights of decapod evolution.</title>
        <authorList>
            <person name="Jeong J.-H."/>
            <person name="Song I."/>
            <person name="Kim S."/>
            <person name="Choi T."/>
            <person name="Kim D."/>
            <person name="Ryu S."/>
            <person name="Kim W."/>
        </authorList>
    </citation>
    <scope>NUCLEOTIDE SEQUENCE [LARGE SCALE GENOMIC DNA]</scope>
    <source>
        <tissue evidence="2">Muscle</tissue>
    </source>
</reference>
<dbReference type="EMBL" id="VSRR010087807">
    <property type="protein sequence ID" value="MPC91451.1"/>
    <property type="molecule type" value="Genomic_DNA"/>
</dbReference>
<feature type="region of interest" description="Disordered" evidence="1">
    <location>
        <begin position="17"/>
        <end position="48"/>
    </location>
</feature>
<evidence type="ECO:0000256" key="1">
    <source>
        <dbReference type="SAM" id="MobiDB-lite"/>
    </source>
</evidence>
<protein>
    <submittedName>
        <fullName evidence="2">Uncharacterized protein</fullName>
    </submittedName>
</protein>
<sequence length="63" mass="6754">MYIRKYWATVASQSCLPPRPPGAHHDPDPDTTPPVPLPSSANSSTVPSVLTVSCCCLPEIHKV</sequence>
<evidence type="ECO:0000313" key="2">
    <source>
        <dbReference type="EMBL" id="MPC91451.1"/>
    </source>
</evidence>
<proteinExistence type="predicted"/>
<accession>A0A5B7J0Y5</accession>
<dbReference type="AlphaFoldDB" id="A0A5B7J0Y5"/>
<gene>
    <name evidence="2" type="ORF">E2C01_086489</name>
</gene>
<evidence type="ECO:0000313" key="3">
    <source>
        <dbReference type="Proteomes" id="UP000324222"/>
    </source>
</evidence>
<feature type="compositionally biased region" description="Polar residues" evidence="1">
    <location>
        <begin position="39"/>
        <end position="48"/>
    </location>
</feature>
<name>A0A5B7J0Y5_PORTR</name>